<name>A0A917X508_9ACTN</name>
<evidence type="ECO:0000313" key="1">
    <source>
        <dbReference type="EMBL" id="GGM65213.1"/>
    </source>
</evidence>
<proteinExistence type="predicted"/>
<reference evidence="1" key="1">
    <citation type="journal article" date="2014" name="Int. J. Syst. Evol. Microbiol.">
        <title>Complete genome sequence of Corynebacterium casei LMG S-19264T (=DSM 44701T), isolated from a smear-ripened cheese.</title>
        <authorList>
            <consortium name="US DOE Joint Genome Institute (JGI-PGF)"/>
            <person name="Walter F."/>
            <person name="Albersmeier A."/>
            <person name="Kalinowski J."/>
            <person name="Ruckert C."/>
        </authorList>
    </citation>
    <scope>NUCLEOTIDE SEQUENCE</scope>
    <source>
        <strain evidence="1">JCM 19831</strain>
    </source>
</reference>
<gene>
    <name evidence="1" type="ORF">GCM10007977_078400</name>
</gene>
<evidence type="ECO:0000313" key="2">
    <source>
        <dbReference type="Proteomes" id="UP000642070"/>
    </source>
</evidence>
<protein>
    <submittedName>
        <fullName evidence="1">Uncharacterized protein</fullName>
    </submittedName>
</protein>
<accession>A0A917X508</accession>
<dbReference type="Proteomes" id="UP000642070">
    <property type="component" value="Unassembled WGS sequence"/>
</dbReference>
<dbReference type="EMBL" id="BMPI01000051">
    <property type="protein sequence ID" value="GGM65213.1"/>
    <property type="molecule type" value="Genomic_DNA"/>
</dbReference>
<organism evidence="1 2">
    <name type="scientific">Dactylosporangium sucinum</name>
    <dbReference type="NCBI Taxonomy" id="1424081"/>
    <lineage>
        <taxon>Bacteria</taxon>
        <taxon>Bacillati</taxon>
        <taxon>Actinomycetota</taxon>
        <taxon>Actinomycetes</taxon>
        <taxon>Micromonosporales</taxon>
        <taxon>Micromonosporaceae</taxon>
        <taxon>Dactylosporangium</taxon>
    </lineage>
</organism>
<comment type="caution">
    <text evidence="1">The sequence shown here is derived from an EMBL/GenBank/DDBJ whole genome shotgun (WGS) entry which is preliminary data.</text>
</comment>
<sequence length="104" mass="11812">MLGGMRLLTEAEYRATMEPEPIQIGPEDEPPFDFWPYFDEVPEEDLGGHDFSEGSVTYAWHMPRGNRQHVLVNCETPNVFLVLVLDLSTESVLGHYLLDIYGVA</sequence>
<dbReference type="AlphaFoldDB" id="A0A917X508"/>
<keyword evidence="2" id="KW-1185">Reference proteome</keyword>
<reference evidence="1" key="2">
    <citation type="submission" date="2020-09" db="EMBL/GenBank/DDBJ databases">
        <authorList>
            <person name="Sun Q."/>
            <person name="Ohkuma M."/>
        </authorList>
    </citation>
    <scope>NUCLEOTIDE SEQUENCE</scope>
    <source>
        <strain evidence="1">JCM 19831</strain>
    </source>
</reference>